<dbReference type="AlphaFoldDB" id="A0AAW5UIX5"/>
<keyword evidence="1" id="KW-0547">Nucleotide-binding</keyword>
<evidence type="ECO:0000313" key="1">
    <source>
        <dbReference type="EMBL" id="MCW4138905.1"/>
    </source>
</evidence>
<gene>
    <name evidence="1" type="ORF">ONT01_14245</name>
</gene>
<name>A0AAW5UIX5_9BACT</name>
<proteinExistence type="predicted"/>
<reference evidence="1" key="1">
    <citation type="submission" date="2022-11" db="EMBL/GenBank/DDBJ databases">
        <title>Genomic repertoires linked with pathogenic potency of arthritogenic Prevotella copri isolated from the gut of rheumatoid arthritis patients.</title>
        <authorList>
            <person name="Nii T."/>
            <person name="Maeda Y."/>
            <person name="Motooka D."/>
            <person name="Naito M."/>
            <person name="Matsumoto Y."/>
            <person name="Ogawa T."/>
            <person name="Oguro-Igashira E."/>
            <person name="Kishikawa T."/>
            <person name="Yamashita M."/>
            <person name="Koizumi S."/>
            <person name="Kurakawa T."/>
            <person name="Okumura R."/>
            <person name="Kayama H."/>
            <person name="Murakami M."/>
            <person name="Sakaguchi T."/>
            <person name="Das B."/>
            <person name="Nakamura S."/>
            <person name="Okada Y."/>
            <person name="Kumanogoh A."/>
            <person name="Takeda K."/>
        </authorList>
    </citation>
    <scope>NUCLEOTIDE SEQUENCE</scope>
    <source>
        <strain evidence="1">H105_2-2</strain>
    </source>
</reference>
<dbReference type="Proteomes" id="UP001208620">
    <property type="component" value="Unassembled WGS sequence"/>
</dbReference>
<accession>A0AAW5UIX5</accession>
<comment type="caution">
    <text evidence="1">The sequence shown here is derived from an EMBL/GenBank/DDBJ whole genome shotgun (WGS) entry which is preliminary data.</text>
</comment>
<dbReference type="RefSeq" id="WP_264949491.1">
    <property type="nucleotide sequence ID" value="NZ_JAPDVB010000002.1"/>
</dbReference>
<sequence>MKDKKQELSAHVEEIFKQYVHPGLYICDLATGGGKSYTIGKLTCEYYPKHFERIIILCVQNKLIEGMNREIEKFIDQPGCLKLSEKLVIENNTEVILKAVRSGSLQELLDEMGLQIEQQRKKKVSVAVLENRLAQVEKLAKCMNALVAILQDDSENASLLEQIQAEESRLRYAVRDFFANYKKHLLITGEVKKVGVKTILSRFPSLERVYPQVNYASRKVFLMTVHKAMLGIDPILSESVSIRDFCDKKTLILFDESDQAAVAMRDVIIGQACRKSAGFNKYGKGYHGYLQYLGLLSAKDTLTERYDGTLLKESLEKAQKICQDNWKRKMGDILPYKNIFLADTKDYSSYRRGVFFAGPTFKLEICGGAEHARSFICYRAGEKNFILAHAENEEELSGKYDMVISLDKFLKLSESNTVAVKKFLSGCVREAFLKRQDAFKNETDDREQYLGWPTVEGEIHSFLARFEVVSEKFFEQQLLDYYTNRKNLTIKVDGKKYKVQDDSFYMHGCRLYQEELDERDSLHRVRLSCREISSTPEKILYDLVVSDKVAVVLCSATASSESVISNFDIEYLMSALGRKVHLLDREDSRKFEELVEATYPSRHQVEVVPLEHYMFKDSRKEHMTLPEKYKQMFCEDAVEEGLVDRWFKLTRRKIFRQASNADEAVFEFYRIFQFIEAYHWFHGHDDIHSMLFFQNRAAHTYQKQMNVIACLIDGSYKQKMKNDDHMEDVFESGLPDWQNEHLFMSNSLKDVEDKVLKRLSDGSISKVMLVTAYGSFKAGANLQYKIPEGIDYERGDNWEEDEHELKKDWDAVYLQSPTSYLSFNDDSQEQAFDAGLYRIMMSLMMLNERSWLTPNQVGHWLEEAISKKSIRFREDAVAMDKAAWAQTMIEQAVGRICRTRNKPLSTYVLYDEGMTEFFMGDLGDKSHTKEFKALSSYIQGHTEIGGDSHASAEEVKLHNDSQAAQCKLRKMREKALLFTPHPYEVEYENLEDGSEDLSIPYYVKRAQIMNQYYKQAIIRNPVVASLQELDEQAMMVPFLRKCYGNWERDEDGSFCQHPVSPASVRLDVLMKNKVIHEHFERNGYATGWSSDGLILHPEILMADYAGEIGEEAFKALVLRYTDCREEQFAHLEDRDYELADFVVLNPDGSYKVAFDVKNMNPSIEHLDRKGDMPTLEKRQEKVNRLGCPLYTINMLKMPFESMDRYEICGLIDEDGHVQGDAMLKIKSLIES</sequence>
<keyword evidence="1" id="KW-0347">Helicase</keyword>
<protein>
    <submittedName>
        <fullName evidence="1">DEAD/DEAH box helicase family protein</fullName>
    </submittedName>
</protein>
<evidence type="ECO:0000313" key="2">
    <source>
        <dbReference type="Proteomes" id="UP001208620"/>
    </source>
</evidence>
<keyword evidence="1" id="KW-0378">Hydrolase</keyword>
<keyword evidence="1" id="KW-0067">ATP-binding</keyword>
<dbReference type="EMBL" id="JAPDVD010000002">
    <property type="protein sequence ID" value="MCW4138905.1"/>
    <property type="molecule type" value="Genomic_DNA"/>
</dbReference>
<dbReference type="GO" id="GO:0004386">
    <property type="term" value="F:helicase activity"/>
    <property type="evidence" value="ECO:0007669"/>
    <property type="project" value="UniProtKB-KW"/>
</dbReference>
<organism evidence="1 2">
    <name type="scientific">Segatella copri</name>
    <dbReference type="NCBI Taxonomy" id="165179"/>
    <lineage>
        <taxon>Bacteria</taxon>
        <taxon>Pseudomonadati</taxon>
        <taxon>Bacteroidota</taxon>
        <taxon>Bacteroidia</taxon>
        <taxon>Bacteroidales</taxon>
        <taxon>Prevotellaceae</taxon>
        <taxon>Segatella</taxon>
    </lineage>
</organism>